<protein>
    <submittedName>
        <fullName evidence="2">Dienelactone hydrolase</fullName>
    </submittedName>
</protein>
<feature type="signal peptide" evidence="1">
    <location>
        <begin position="1"/>
        <end position="21"/>
    </location>
</feature>
<evidence type="ECO:0000313" key="2">
    <source>
        <dbReference type="EMBL" id="SMP71874.1"/>
    </source>
</evidence>
<keyword evidence="3" id="KW-1185">Reference proteome</keyword>
<dbReference type="SUPFAM" id="SSF53474">
    <property type="entry name" value="alpha/beta-Hydrolases"/>
    <property type="match status" value="1"/>
</dbReference>
<dbReference type="SUPFAM" id="SSF49464">
    <property type="entry name" value="Carboxypeptidase regulatory domain-like"/>
    <property type="match status" value="1"/>
</dbReference>
<dbReference type="EMBL" id="FXUG01000014">
    <property type="protein sequence ID" value="SMP71874.1"/>
    <property type="molecule type" value="Genomic_DNA"/>
</dbReference>
<organism evidence="2 3">
    <name type="scientific">Neorhodopirellula lusitana</name>
    <dbReference type="NCBI Taxonomy" id="445327"/>
    <lineage>
        <taxon>Bacteria</taxon>
        <taxon>Pseudomonadati</taxon>
        <taxon>Planctomycetota</taxon>
        <taxon>Planctomycetia</taxon>
        <taxon>Pirellulales</taxon>
        <taxon>Pirellulaceae</taxon>
        <taxon>Neorhodopirellula</taxon>
    </lineage>
</organism>
<keyword evidence="2" id="KW-0378">Hydrolase</keyword>
<proteinExistence type="predicted"/>
<evidence type="ECO:0000313" key="3">
    <source>
        <dbReference type="Proteomes" id="UP001158067"/>
    </source>
</evidence>
<dbReference type="InterPro" id="IPR029058">
    <property type="entry name" value="AB_hydrolase_fold"/>
</dbReference>
<keyword evidence="1" id="KW-0732">Signal</keyword>
<dbReference type="Gene3D" id="3.40.50.1820">
    <property type="entry name" value="alpha/beta hydrolase"/>
    <property type="match status" value="1"/>
</dbReference>
<dbReference type="Pfam" id="PF13715">
    <property type="entry name" value="CarbopepD_reg_2"/>
    <property type="match status" value="1"/>
</dbReference>
<evidence type="ECO:0000256" key="1">
    <source>
        <dbReference type="SAM" id="SignalP"/>
    </source>
</evidence>
<sequence length="432" mass="47335">MKTLPLCCLGLVLFAFLTPDACQRVVADDVTLHGVVRDTSDNILPGVQIAVVGTTLKTSTDEDGRFVLAVDGSKPIELILSKSGYQDAQLSLKDLGQRIETKLVAITDDTGLITYSRSISMSHSIGELRRDVEKYASREMDDELYREVVERYGEKPSEEAVFRIYLPKGVAKVNGLFLISEHGVGGPMMEHPMVREFADRHRLALVGILGNAVQRGVYPASTLDGVLVDIGDHVNHPEFGSVPVFTFGHSNGTGFSASYAAMRPDRVLGWVSFHSGGSWHLVFPGVEQVPGLVLHGNKDSYFDNGQADAVRMLRRERKAPIALLVDGESGHWPRDREATFSLVLRFCESCLRVRLPGFDSATKGVAWRSDPLQPADIPSGCLGQAYDREAGGMQKLGIATYADYQGDRETANWLADETFAKSWQSYGASLEP</sequence>
<dbReference type="GO" id="GO:0016787">
    <property type="term" value="F:hydrolase activity"/>
    <property type="evidence" value="ECO:0007669"/>
    <property type="project" value="UniProtKB-KW"/>
</dbReference>
<dbReference type="Gene3D" id="2.60.40.1120">
    <property type="entry name" value="Carboxypeptidase-like, regulatory domain"/>
    <property type="match status" value="1"/>
</dbReference>
<dbReference type="Proteomes" id="UP001158067">
    <property type="component" value="Unassembled WGS sequence"/>
</dbReference>
<comment type="caution">
    <text evidence="2">The sequence shown here is derived from an EMBL/GenBank/DDBJ whole genome shotgun (WGS) entry which is preliminary data.</text>
</comment>
<accession>A0ABY1QHQ7</accession>
<name>A0ABY1QHQ7_9BACT</name>
<dbReference type="RefSeq" id="WP_283434522.1">
    <property type="nucleotide sequence ID" value="NZ_FXUG01000014.1"/>
</dbReference>
<dbReference type="InterPro" id="IPR008969">
    <property type="entry name" value="CarboxyPept-like_regulatory"/>
</dbReference>
<gene>
    <name evidence="2" type="ORF">SAMN06265222_114133</name>
</gene>
<reference evidence="2 3" key="1">
    <citation type="submission" date="2017-05" db="EMBL/GenBank/DDBJ databases">
        <authorList>
            <person name="Varghese N."/>
            <person name="Submissions S."/>
        </authorList>
    </citation>
    <scope>NUCLEOTIDE SEQUENCE [LARGE SCALE GENOMIC DNA]</scope>
    <source>
        <strain evidence="2 3">DSM 25457</strain>
    </source>
</reference>
<feature type="chain" id="PRO_5046445923" evidence="1">
    <location>
        <begin position="22"/>
        <end position="432"/>
    </location>
</feature>